<dbReference type="CDD" id="cd22231">
    <property type="entry name" value="RHH_NikR_HicB-like"/>
    <property type="match status" value="1"/>
</dbReference>
<dbReference type="AlphaFoldDB" id="A0A8I0PYS2"/>
<dbReference type="EMBL" id="PKLF01000004">
    <property type="protein sequence ID" value="MBE8611759.1"/>
    <property type="molecule type" value="Genomic_DNA"/>
</dbReference>
<proteinExistence type="predicted"/>
<evidence type="ECO:0000313" key="2">
    <source>
        <dbReference type="Proteomes" id="UP000650477"/>
    </source>
</evidence>
<protein>
    <submittedName>
        <fullName evidence="1">Uncharacterized protein</fullName>
    </submittedName>
</protein>
<reference evidence="1" key="1">
    <citation type="submission" date="2017-12" db="EMBL/GenBank/DDBJ databases">
        <title>Genome sequencing and analysis.</title>
        <authorList>
            <person name="Huang Y.-T."/>
        </authorList>
    </citation>
    <scope>NUCLEOTIDE SEQUENCE</scope>
    <source>
        <strain evidence="1">VGH116</strain>
    </source>
</reference>
<dbReference type="RefSeq" id="WP_193829552.1">
    <property type="nucleotide sequence ID" value="NZ_JBECWL010000038.1"/>
</dbReference>
<gene>
    <name evidence="1" type="ORF">CYG68_04925</name>
</gene>
<sequence length="307" mass="34883">MLYPVLCTTDPATSTHRAKVIGCHLIEVSFSDLDEGVAQVREALIELLSRGDDILPGDVDSIEMSETDRVIYVEVDNASILENTAKSEKVTVTLPSVLLKKIDKTVESSVRFKSRSNFLLQSAQNMLTKISETRALSSMNQVLSIPNVFGLSELTPKDELYFIYKIAYIHKFIEDAKESKSNTITITLHNRTSDFNQIHSGIQYPFDGLVLFCNDWDLEFLFEKLKGVLNSKGFNVIKGELRRSGKIFHQRLDVTWDEDQKLITTDIETKKYTFSTRFVEDYLISLGVFFVDDKMSVPENLRLSSVL</sequence>
<accession>A0A8I0PYS2</accession>
<dbReference type="Proteomes" id="UP000650477">
    <property type="component" value="Unassembled WGS sequence"/>
</dbReference>
<evidence type="ECO:0000313" key="1">
    <source>
        <dbReference type="EMBL" id="MBE8611759.1"/>
    </source>
</evidence>
<comment type="caution">
    <text evidence="1">The sequence shown here is derived from an EMBL/GenBank/DDBJ whole genome shotgun (WGS) entry which is preliminary data.</text>
</comment>
<name>A0A8I0PYS2_MORMO</name>
<organism evidence="1 2">
    <name type="scientific">Morganella morganii</name>
    <name type="common">Proteus morganii</name>
    <dbReference type="NCBI Taxonomy" id="582"/>
    <lineage>
        <taxon>Bacteria</taxon>
        <taxon>Pseudomonadati</taxon>
        <taxon>Pseudomonadota</taxon>
        <taxon>Gammaproteobacteria</taxon>
        <taxon>Enterobacterales</taxon>
        <taxon>Morganellaceae</taxon>
        <taxon>Morganella</taxon>
    </lineage>
</organism>